<dbReference type="PATRIC" id="fig|1423.173.peg.877"/>
<dbReference type="Pfam" id="PF00474">
    <property type="entry name" value="SSF"/>
    <property type="match status" value="1"/>
</dbReference>
<feature type="transmembrane region" description="Helical" evidence="8">
    <location>
        <begin position="118"/>
        <end position="137"/>
    </location>
</feature>
<evidence type="ECO:0000256" key="4">
    <source>
        <dbReference type="ARBA" id="ARBA00022692"/>
    </source>
</evidence>
<keyword evidence="4 8" id="KW-0812">Transmembrane</keyword>
<evidence type="ECO:0000256" key="6">
    <source>
        <dbReference type="ARBA" id="ARBA00023136"/>
    </source>
</evidence>
<keyword evidence="5 8" id="KW-1133">Transmembrane helix</keyword>
<feature type="transmembrane region" description="Helical" evidence="8">
    <location>
        <begin position="271"/>
        <end position="292"/>
    </location>
</feature>
<evidence type="ECO:0000313" key="10">
    <source>
        <dbReference type="Proteomes" id="UP000032247"/>
    </source>
</evidence>
<feature type="transmembrane region" description="Helical" evidence="8">
    <location>
        <begin position="362"/>
        <end position="382"/>
    </location>
</feature>
<evidence type="ECO:0000256" key="1">
    <source>
        <dbReference type="ARBA" id="ARBA00004141"/>
    </source>
</evidence>
<feature type="transmembrane region" description="Helical" evidence="8">
    <location>
        <begin position="188"/>
        <end position="207"/>
    </location>
</feature>
<feature type="transmembrane region" description="Helical" evidence="8">
    <location>
        <begin position="420"/>
        <end position="437"/>
    </location>
</feature>
<proteinExistence type="inferred from homology"/>
<evidence type="ECO:0000256" key="8">
    <source>
        <dbReference type="SAM" id="Phobius"/>
    </source>
</evidence>
<comment type="caution">
    <text evidence="9">The sequence shown here is derived from an EMBL/GenBank/DDBJ whole genome shotgun (WGS) entry which is preliminary data.</text>
</comment>
<feature type="transmembrane region" description="Helical" evidence="8">
    <location>
        <begin position="457"/>
        <end position="477"/>
    </location>
</feature>
<dbReference type="AlphaFoldDB" id="A0A0D1KSY8"/>
<dbReference type="InterPro" id="IPR001734">
    <property type="entry name" value="Na/solute_symporter"/>
</dbReference>
<dbReference type="Proteomes" id="UP000032247">
    <property type="component" value="Unassembled WGS sequence"/>
</dbReference>
<evidence type="ECO:0000313" key="9">
    <source>
        <dbReference type="EMBL" id="KIU11995.1"/>
    </source>
</evidence>
<reference evidence="9 10" key="1">
    <citation type="submission" date="2014-12" db="EMBL/GenBank/DDBJ databases">
        <title>Comparative genome analysis of Bacillus coagulans HM-08, Clostridium butyricum HM-68, Bacillus subtilis HM-66 and Bacillus licheniformis BL-09.</title>
        <authorList>
            <person name="Zhang H."/>
        </authorList>
    </citation>
    <scope>NUCLEOTIDE SEQUENCE [LARGE SCALE GENOMIC DNA]</scope>
    <source>
        <strain evidence="9 10">HM-66</strain>
    </source>
</reference>
<dbReference type="STRING" id="483913.AN935_05450"/>
<accession>A0A0D1KSY8</accession>
<feature type="transmembrane region" description="Helical" evidence="8">
    <location>
        <begin position="43"/>
        <end position="67"/>
    </location>
</feature>
<evidence type="ECO:0000256" key="2">
    <source>
        <dbReference type="ARBA" id="ARBA00006434"/>
    </source>
</evidence>
<keyword evidence="6 8" id="KW-0472">Membrane</keyword>
<dbReference type="Gene3D" id="1.20.1730.10">
    <property type="entry name" value="Sodium/glucose cotransporter"/>
    <property type="match status" value="1"/>
</dbReference>
<feature type="transmembrane region" description="Helical" evidence="8">
    <location>
        <begin position="73"/>
        <end position="97"/>
    </location>
</feature>
<dbReference type="GO" id="GO:0022857">
    <property type="term" value="F:transmembrane transporter activity"/>
    <property type="evidence" value="ECO:0007669"/>
    <property type="project" value="InterPro"/>
</dbReference>
<dbReference type="InterPro" id="IPR038377">
    <property type="entry name" value="Na/Glc_symporter_sf"/>
</dbReference>
<name>A0A0D1KSY8_BACIU</name>
<sequence length="489" mass="52738">MNAALIIIFGVLLLSIFLGIRAQKGKDMNLEQWTVGGRGFGTVFVFLLMAGEIYTTFTFLGGSGWAYGKGGPAFYIIAYGCLAYILSYWLLPAVWTYAKQHKLMSQSDFFTKKYNSPLLGILVSLVGIAALIPYLVLQLKGLGLIVSETSYGKITPTAAIWIGAVSITVYVMVSGIHGSAWISVVKDIMILVVVLFLGVYLPIHYYGGFQDMFQQIETAKPGFLTLPESGQSAAWFSSTVLLTALGFYMWPHTFSASYSAENPKVFRKNAIIMPLYQLVLLFVLFVGFAAILQVPDLNGADGDLSLLRLSLQAFDPWFVGIIGAAGLLTALVPGSMILMSASTLFAKNVYKVIAPRTTEQQVSALAKFLVPVIALISVYFTFKGGNTIVTLLLMGYSLVTQLFPALLFSLFKHNMVTKQGAFAGIIAGVGAVTYITMTETTIGTLFPALPQAAKDLNVGIVALLLNITVMTAVSLMTRKAKSAAADQAA</sequence>
<feature type="transmembrane region" description="Helical" evidence="8">
    <location>
        <begin position="157"/>
        <end position="176"/>
    </location>
</feature>
<organism evidence="9 10">
    <name type="scientific">Bacillus subtilis</name>
    <dbReference type="NCBI Taxonomy" id="1423"/>
    <lineage>
        <taxon>Bacteria</taxon>
        <taxon>Bacillati</taxon>
        <taxon>Bacillota</taxon>
        <taxon>Bacilli</taxon>
        <taxon>Bacillales</taxon>
        <taxon>Bacillaceae</taxon>
        <taxon>Bacillus</taxon>
    </lineage>
</organism>
<feature type="transmembrane region" description="Helical" evidence="8">
    <location>
        <begin position="6"/>
        <end position="22"/>
    </location>
</feature>
<dbReference type="CDD" id="cd10322">
    <property type="entry name" value="SLC5sbd"/>
    <property type="match status" value="1"/>
</dbReference>
<feature type="transmembrane region" description="Helical" evidence="8">
    <location>
        <begin position="388"/>
        <end position="408"/>
    </location>
</feature>
<dbReference type="EMBL" id="JXBC01000002">
    <property type="protein sequence ID" value="KIU11995.1"/>
    <property type="molecule type" value="Genomic_DNA"/>
</dbReference>
<dbReference type="PANTHER" id="PTHR48086:SF8">
    <property type="entry name" value="MONOCARBOXYLIC ACID PERMEASE"/>
    <property type="match status" value="1"/>
</dbReference>
<feature type="transmembrane region" description="Helical" evidence="8">
    <location>
        <begin position="317"/>
        <end position="341"/>
    </location>
</feature>
<evidence type="ECO:0000256" key="7">
    <source>
        <dbReference type="RuleBase" id="RU362091"/>
    </source>
</evidence>
<dbReference type="GO" id="GO:0005886">
    <property type="term" value="C:plasma membrane"/>
    <property type="evidence" value="ECO:0007669"/>
    <property type="project" value="TreeGrafter"/>
</dbReference>
<comment type="similarity">
    <text evidence="2 7">Belongs to the sodium:solute symporter (SSF) (TC 2.A.21) family.</text>
</comment>
<evidence type="ECO:0000256" key="3">
    <source>
        <dbReference type="ARBA" id="ARBA00022448"/>
    </source>
</evidence>
<evidence type="ECO:0000256" key="5">
    <source>
        <dbReference type="ARBA" id="ARBA00022989"/>
    </source>
</evidence>
<dbReference type="PANTHER" id="PTHR48086">
    <property type="entry name" value="SODIUM/PROLINE SYMPORTER-RELATED"/>
    <property type="match status" value="1"/>
</dbReference>
<comment type="subcellular location">
    <subcellularLocation>
        <location evidence="1">Membrane</location>
        <topology evidence="1">Multi-pass membrane protein</topology>
    </subcellularLocation>
</comment>
<dbReference type="InterPro" id="IPR050277">
    <property type="entry name" value="Sodium:Solute_Symporter"/>
</dbReference>
<dbReference type="PROSITE" id="PS50283">
    <property type="entry name" value="NA_SOLUT_SYMP_3"/>
    <property type="match status" value="1"/>
</dbReference>
<keyword evidence="3" id="KW-0813">Transport</keyword>
<gene>
    <name evidence="9" type="ORF">SC09_Contig19orf00312</name>
</gene>
<protein>
    <submittedName>
        <fullName evidence="9">Na+/metabolite cotransporter</fullName>
    </submittedName>
</protein>
<feature type="transmembrane region" description="Helical" evidence="8">
    <location>
        <begin position="233"/>
        <end position="250"/>
    </location>
</feature>